<evidence type="ECO:0000313" key="12">
    <source>
        <dbReference type="EMBL" id="KAK7753182.1"/>
    </source>
</evidence>
<evidence type="ECO:0000256" key="1">
    <source>
        <dbReference type="ARBA" id="ARBA00004609"/>
    </source>
</evidence>
<keyword evidence="9" id="KW-1133">Transmembrane helix</keyword>
<keyword evidence="13" id="KW-1185">Reference proteome</keyword>
<feature type="transmembrane region" description="Helical" evidence="9">
    <location>
        <begin position="210"/>
        <end position="233"/>
    </location>
</feature>
<evidence type="ECO:0000313" key="13">
    <source>
        <dbReference type="Proteomes" id="UP001320420"/>
    </source>
</evidence>
<dbReference type="InterPro" id="IPR046936">
    <property type="entry name" value="BIM1-like"/>
</dbReference>
<feature type="signal peptide" evidence="10">
    <location>
        <begin position="1"/>
        <end position="21"/>
    </location>
</feature>
<dbReference type="GO" id="GO:0098552">
    <property type="term" value="C:side of membrane"/>
    <property type="evidence" value="ECO:0007669"/>
    <property type="project" value="UniProtKB-KW"/>
</dbReference>
<feature type="compositionally biased region" description="Polar residues" evidence="8">
    <location>
        <begin position="182"/>
        <end position="194"/>
    </location>
</feature>
<dbReference type="InterPro" id="IPR046530">
    <property type="entry name" value="BIM1-like_dom"/>
</dbReference>
<comment type="caution">
    <text evidence="12">The sequence shown here is derived from an EMBL/GenBank/DDBJ whole genome shotgun (WGS) entry which is preliminary data.</text>
</comment>
<dbReference type="PANTHER" id="PTHR34992:SF5">
    <property type="entry name" value="ANCHORED PROTEIN, PUTATIVE (AFU_ORTHOLOGUE AFUA_6G02800)-RELATED"/>
    <property type="match status" value="1"/>
</dbReference>
<keyword evidence="2" id="KW-1003">Cell membrane</keyword>
<dbReference type="CDD" id="cd21176">
    <property type="entry name" value="LPMO_auxiliary-like"/>
    <property type="match status" value="1"/>
</dbReference>
<dbReference type="Proteomes" id="UP001320420">
    <property type="component" value="Unassembled WGS sequence"/>
</dbReference>
<evidence type="ECO:0000256" key="10">
    <source>
        <dbReference type="SAM" id="SignalP"/>
    </source>
</evidence>
<feature type="region of interest" description="Disordered" evidence="8">
    <location>
        <begin position="180"/>
        <end position="203"/>
    </location>
</feature>
<dbReference type="GO" id="GO:0005886">
    <property type="term" value="C:plasma membrane"/>
    <property type="evidence" value="ECO:0007669"/>
    <property type="project" value="UniProtKB-SubCell"/>
</dbReference>
<keyword evidence="6" id="KW-0325">Glycoprotein</keyword>
<comment type="subcellular location">
    <subcellularLocation>
        <location evidence="1">Cell membrane</location>
        <topology evidence="1">Lipid-anchor</topology>
        <topology evidence="1">GPI-anchor</topology>
    </subcellularLocation>
</comment>
<evidence type="ECO:0000256" key="7">
    <source>
        <dbReference type="ARBA" id="ARBA00023288"/>
    </source>
</evidence>
<keyword evidence="3" id="KW-0336">GPI-anchor</keyword>
<evidence type="ECO:0000256" key="3">
    <source>
        <dbReference type="ARBA" id="ARBA00022622"/>
    </source>
</evidence>
<keyword evidence="5 9" id="KW-0472">Membrane</keyword>
<dbReference type="EMBL" id="JAKJXP020000031">
    <property type="protein sequence ID" value="KAK7753182.1"/>
    <property type="molecule type" value="Genomic_DNA"/>
</dbReference>
<evidence type="ECO:0000256" key="8">
    <source>
        <dbReference type="SAM" id="MobiDB-lite"/>
    </source>
</evidence>
<organism evidence="12 13">
    <name type="scientific">Diatrype stigma</name>
    <dbReference type="NCBI Taxonomy" id="117547"/>
    <lineage>
        <taxon>Eukaryota</taxon>
        <taxon>Fungi</taxon>
        <taxon>Dikarya</taxon>
        <taxon>Ascomycota</taxon>
        <taxon>Pezizomycotina</taxon>
        <taxon>Sordariomycetes</taxon>
        <taxon>Xylariomycetidae</taxon>
        <taxon>Xylariales</taxon>
        <taxon>Diatrypaceae</taxon>
        <taxon>Diatrype</taxon>
    </lineage>
</organism>
<protein>
    <recommendedName>
        <fullName evidence="11">Copper acquisition factor BIM1-like domain-containing protein</fullName>
    </recommendedName>
</protein>
<dbReference type="AlphaFoldDB" id="A0AAN9YSQ6"/>
<keyword evidence="4 10" id="KW-0732">Signal</keyword>
<proteinExistence type="predicted"/>
<sequence length="285" mass="30418">MLKVFGAVAFAAIACSRGVLAQHDSDDEVDDMGPAAFLWPPDREWLSYHDNVEPCGTSSGPTNRTEFPLTGGQVALVQQDESFGIQIAISYNDDPQTNDDFNVLVSADRIKELDPGHQCLDIANPPSDVSVGSNATLQIKYTSEFDTNVNETYYACADITYVSRADFNYTIPCFNVTEPEATPTSSSVPAATDQSGTSSGGSGGSLSGGAIAGIVIGSVVGVAFIAIVLFFLYRRDQRDKRLAEHRVSSRNVKWDEDAASRSQRTSGNADSGVSVQLQDLGSARA</sequence>
<dbReference type="PANTHER" id="PTHR34992">
    <property type="entry name" value="HYPHAL ANASTAMOSIS-7 PROTEIN"/>
    <property type="match status" value="1"/>
</dbReference>
<evidence type="ECO:0000259" key="11">
    <source>
        <dbReference type="Pfam" id="PF20238"/>
    </source>
</evidence>
<gene>
    <name evidence="12" type="ORF">SLS62_004915</name>
</gene>
<accession>A0AAN9YSQ6</accession>
<evidence type="ECO:0000256" key="5">
    <source>
        <dbReference type="ARBA" id="ARBA00023136"/>
    </source>
</evidence>
<feature type="compositionally biased region" description="Polar residues" evidence="8">
    <location>
        <begin position="260"/>
        <end position="279"/>
    </location>
</feature>
<evidence type="ECO:0000256" key="6">
    <source>
        <dbReference type="ARBA" id="ARBA00023180"/>
    </source>
</evidence>
<keyword evidence="7" id="KW-0449">Lipoprotein</keyword>
<feature type="chain" id="PRO_5043030538" description="Copper acquisition factor BIM1-like domain-containing protein" evidence="10">
    <location>
        <begin position="22"/>
        <end position="285"/>
    </location>
</feature>
<name>A0AAN9YSQ6_9PEZI</name>
<feature type="domain" description="Copper acquisition factor BIM1-like" evidence="11">
    <location>
        <begin position="32"/>
        <end position="178"/>
    </location>
</feature>
<dbReference type="Pfam" id="PF20238">
    <property type="entry name" value="BIM1-like_dom"/>
    <property type="match status" value="1"/>
</dbReference>
<feature type="region of interest" description="Disordered" evidence="8">
    <location>
        <begin position="244"/>
        <end position="285"/>
    </location>
</feature>
<feature type="compositionally biased region" description="Basic and acidic residues" evidence="8">
    <location>
        <begin position="244"/>
        <end position="259"/>
    </location>
</feature>
<evidence type="ECO:0000256" key="2">
    <source>
        <dbReference type="ARBA" id="ARBA00022475"/>
    </source>
</evidence>
<reference evidence="12 13" key="1">
    <citation type="submission" date="2024-02" db="EMBL/GenBank/DDBJ databases">
        <title>De novo assembly and annotation of 12 fungi associated with fruit tree decline syndrome in Ontario, Canada.</title>
        <authorList>
            <person name="Sulman M."/>
            <person name="Ellouze W."/>
            <person name="Ilyukhin E."/>
        </authorList>
    </citation>
    <scope>NUCLEOTIDE SEQUENCE [LARGE SCALE GENOMIC DNA]</scope>
    <source>
        <strain evidence="12 13">M11/M66-122</strain>
    </source>
</reference>
<evidence type="ECO:0000256" key="9">
    <source>
        <dbReference type="SAM" id="Phobius"/>
    </source>
</evidence>
<dbReference type="CDD" id="cd12087">
    <property type="entry name" value="TM_EGFR-like"/>
    <property type="match status" value="1"/>
</dbReference>
<evidence type="ECO:0000256" key="4">
    <source>
        <dbReference type="ARBA" id="ARBA00022729"/>
    </source>
</evidence>
<dbReference type="PROSITE" id="PS51257">
    <property type="entry name" value="PROKAR_LIPOPROTEIN"/>
    <property type="match status" value="1"/>
</dbReference>
<keyword evidence="9" id="KW-0812">Transmembrane</keyword>